<evidence type="ECO:0000313" key="3">
    <source>
        <dbReference type="EMBL" id="GGJ00326.1"/>
    </source>
</evidence>
<dbReference type="Pfam" id="PF03401">
    <property type="entry name" value="TctC"/>
    <property type="match status" value="1"/>
</dbReference>
<evidence type="ECO:0000256" key="1">
    <source>
        <dbReference type="ARBA" id="ARBA00006987"/>
    </source>
</evidence>
<name>A0A917NGY9_9PROT</name>
<evidence type="ECO:0000256" key="2">
    <source>
        <dbReference type="SAM" id="SignalP"/>
    </source>
</evidence>
<comment type="similarity">
    <text evidence="1">Belongs to the UPF0065 (bug) family.</text>
</comment>
<organism evidence="3 4">
    <name type="scientific">Neoroseomonas lacus</name>
    <dbReference type="NCBI Taxonomy" id="287609"/>
    <lineage>
        <taxon>Bacteria</taxon>
        <taxon>Pseudomonadati</taxon>
        <taxon>Pseudomonadota</taxon>
        <taxon>Alphaproteobacteria</taxon>
        <taxon>Acetobacterales</taxon>
        <taxon>Acetobacteraceae</taxon>
        <taxon>Neoroseomonas</taxon>
    </lineage>
</organism>
<sequence>MIGRRATLALATLASAAVARGASAQAWPSRPIRIIVPFGLGGSADVAARFLGELLTQALGQPVVVENRPGAGGTIGADAVVKAAPDGHTLLLMSNTHTANETLLPNRPYVLMRDLSPVAFINVAHHVLAVHPSLPANSLQELIAYAKANPGKIDYASSGPGTPYHIAGEVFRARAGIEITHIPFRGSNEARTALISGQVPMMFDAIPTMAEQARAGSVRALATTGLRRSPLLPDVPTVAEVLPGYEASIWLGLMAPAATPMEIRQKLNAEVNRIMALPATQAMQTRMGALVDPMDIAAFDRFLREDITRQAEGIRLAGIQAN</sequence>
<comment type="caution">
    <text evidence="3">The sequence shown here is derived from an EMBL/GenBank/DDBJ whole genome shotgun (WGS) entry which is preliminary data.</text>
</comment>
<dbReference type="PIRSF" id="PIRSF017082">
    <property type="entry name" value="YflP"/>
    <property type="match status" value="1"/>
</dbReference>
<dbReference type="InterPro" id="IPR005064">
    <property type="entry name" value="BUG"/>
</dbReference>
<dbReference type="Gene3D" id="3.40.190.150">
    <property type="entry name" value="Bordetella uptake gene, domain 1"/>
    <property type="match status" value="1"/>
</dbReference>
<accession>A0A917NGY9</accession>
<feature type="signal peptide" evidence="2">
    <location>
        <begin position="1"/>
        <end position="24"/>
    </location>
</feature>
<dbReference type="CDD" id="cd13578">
    <property type="entry name" value="PBP2_Bug27"/>
    <property type="match status" value="1"/>
</dbReference>
<keyword evidence="2" id="KW-0732">Signal</keyword>
<gene>
    <name evidence="3" type="ORF">GCM10011320_03910</name>
</gene>
<reference evidence="3" key="1">
    <citation type="journal article" date="2014" name="Int. J. Syst. Evol. Microbiol.">
        <title>Complete genome sequence of Corynebacterium casei LMG S-19264T (=DSM 44701T), isolated from a smear-ripened cheese.</title>
        <authorList>
            <consortium name="US DOE Joint Genome Institute (JGI-PGF)"/>
            <person name="Walter F."/>
            <person name="Albersmeier A."/>
            <person name="Kalinowski J."/>
            <person name="Ruckert C."/>
        </authorList>
    </citation>
    <scope>NUCLEOTIDE SEQUENCE</scope>
    <source>
        <strain evidence="3">CGMCC 1.3617</strain>
    </source>
</reference>
<dbReference type="PANTHER" id="PTHR42928:SF5">
    <property type="entry name" value="BLR1237 PROTEIN"/>
    <property type="match status" value="1"/>
</dbReference>
<evidence type="ECO:0000313" key="4">
    <source>
        <dbReference type="Proteomes" id="UP000661507"/>
    </source>
</evidence>
<dbReference type="RefSeq" id="WP_188965216.1">
    <property type="nucleotide sequence ID" value="NZ_BMKW01000001.1"/>
</dbReference>
<protein>
    <submittedName>
        <fullName evidence="3">MFS transporter</fullName>
    </submittedName>
</protein>
<keyword evidence="4" id="KW-1185">Reference proteome</keyword>
<dbReference type="Gene3D" id="3.40.190.10">
    <property type="entry name" value="Periplasmic binding protein-like II"/>
    <property type="match status" value="1"/>
</dbReference>
<dbReference type="AlphaFoldDB" id="A0A917NGY9"/>
<dbReference type="InterPro" id="IPR042100">
    <property type="entry name" value="Bug_dom1"/>
</dbReference>
<dbReference type="PANTHER" id="PTHR42928">
    <property type="entry name" value="TRICARBOXYLATE-BINDING PROTEIN"/>
    <property type="match status" value="1"/>
</dbReference>
<reference evidence="3" key="2">
    <citation type="submission" date="2020-09" db="EMBL/GenBank/DDBJ databases">
        <authorList>
            <person name="Sun Q."/>
            <person name="Zhou Y."/>
        </authorList>
    </citation>
    <scope>NUCLEOTIDE SEQUENCE</scope>
    <source>
        <strain evidence="3">CGMCC 1.3617</strain>
    </source>
</reference>
<feature type="chain" id="PRO_5037195682" evidence="2">
    <location>
        <begin position="25"/>
        <end position="322"/>
    </location>
</feature>
<proteinExistence type="inferred from homology"/>
<dbReference type="EMBL" id="BMKW01000001">
    <property type="protein sequence ID" value="GGJ00326.1"/>
    <property type="molecule type" value="Genomic_DNA"/>
</dbReference>
<dbReference type="SUPFAM" id="SSF53850">
    <property type="entry name" value="Periplasmic binding protein-like II"/>
    <property type="match status" value="1"/>
</dbReference>
<dbReference type="Proteomes" id="UP000661507">
    <property type="component" value="Unassembled WGS sequence"/>
</dbReference>